<comment type="subcellular location">
    <subcellularLocation>
        <location evidence="1">Cell membrane</location>
    </subcellularLocation>
</comment>
<dbReference type="AlphaFoldDB" id="A0A813UDZ7"/>
<dbReference type="Gene3D" id="2.30.42.10">
    <property type="match status" value="6"/>
</dbReference>
<dbReference type="PROSITE" id="PS50106">
    <property type="entry name" value="PDZ"/>
    <property type="match status" value="6"/>
</dbReference>
<feature type="compositionally biased region" description="Polar residues" evidence="4">
    <location>
        <begin position="485"/>
        <end position="499"/>
    </location>
</feature>
<evidence type="ECO:0000313" key="7">
    <source>
        <dbReference type="EMBL" id="CAF4008380.1"/>
    </source>
</evidence>
<evidence type="ECO:0000313" key="8">
    <source>
        <dbReference type="Proteomes" id="UP000663864"/>
    </source>
</evidence>
<dbReference type="PANTHER" id="PTHR14191:SF28">
    <property type="entry name" value="GH04176P-RELATED"/>
    <property type="match status" value="1"/>
</dbReference>
<evidence type="ECO:0000256" key="3">
    <source>
        <dbReference type="ARBA" id="ARBA00022737"/>
    </source>
</evidence>
<dbReference type="GO" id="GO:0072659">
    <property type="term" value="P:protein localization to plasma membrane"/>
    <property type="evidence" value="ECO:0007669"/>
    <property type="project" value="TreeGrafter"/>
</dbReference>
<organism evidence="6 8">
    <name type="scientific">Rotaria sordida</name>
    <dbReference type="NCBI Taxonomy" id="392033"/>
    <lineage>
        <taxon>Eukaryota</taxon>
        <taxon>Metazoa</taxon>
        <taxon>Spiralia</taxon>
        <taxon>Gnathifera</taxon>
        <taxon>Rotifera</taxon>
        <taxon>Eurotatoria</taxon>
        <taxon>Bdelloidea</taxon>
        <taxon>Philodinida</taxon>
        <taxon>Philodinidae</taxon>
        <taxon>Rotaria</taxon>
    </lineage>
</organism>
<evidence type="ECO:0000259" key="5">
    <source>
        <dbReference type="PROSITE" id="PS50106"/>
    </source>
</evidence>
<dbReference type="Proteomes" id="UP000663836">
    <property type="component" value="Unassembled WGS sequence"/>
</dbReference>
<dbReference type="InterPro" id="IPR036034">
    <property type="entry name" value="PDZ_sf"/>
</dbReference>
<dbReference type="GO" id="GO:0016324">
    <property type="term" value="C:apical plasma membrane"/>
    <property type="evidence" value="ECO:0007669"/>
    <property type="project" value="TreeGrafter"/>
</dbReference>
<proteinExistence type="predicted"/>
<dbReference type="InterPro" id="IPR051067">
    <property type="entry name" value="NHER"/>
</dbReference>
<protein>
    <recommendedName>
        <fullName evidence="5">PDZ domain-containing protein</fullName>
    </recommendedName>
</protein>
<gene>
    <name evidence="7" type="ORF">JBS370_LOCUS26690</name>
    <name evidence="6" type="ORF">ZHD862_LOCUS3436</name>
</gene>
<feature type="domain" description="PDZ" evidence="5">
    <location>
        <begin position="852"/>
        <end position="921"/>
    </location>
</feature>
<name>A0A813UDZ7_9BILA</name>
<feature type="domain" description="PDZ" evidence="5">
    <location>
        <begin position="391"/>
        <end position="471"/>
    </location>
</feature>
<dbReference type="EMBL" id="CAJNOT010000075">
    <property type="protein sequence ID" value="CAF0822067.1"/>
    <property type="molecule type" value="Genomic_DNA"/>
</dbReference>
<reference evidence="6" key="1">
    <citation type="submission" date="2021-02" db="EMBL/GenBank/DDBJ databases">
        <authorList>
            <person name="Nowell W R."/>
        </authorList>
    </citation>
    <scope>NUCLEOTIDE SEQUENCE</scope>
</reference>
<dbReference type="Pfam" id="PF00595">
    <property type="entry name" value="PDZ"/>
    <property type="match status" value="3"/>
</dbReference>
<dbReference type="EMBL" id="CAJOBD010004784">
    <property type="protein sequence ID" value="CAF4008380.1"/>
    <property type="molecule type" value="Genomic_DNA"/>
</dbReference>
<evidence type="ECO:0000256" key="4">
    <source>
        <dbReference type="SAM" id="MobiDB-lite"/>
    </source>
</evidence>
<dbReference type="Pfam" id="PF17820">
    <property type="entry name" value="PDZ_6"/>
    <property type="match status" value="3"/>
</dbReference>
<dbReference type="PANTHER" id="PTHR14191">
    <property type="entry name" value="PDZ DOMAIN CONTAINING PROTEIN"/>
    <property type="match status" value="1"/>
</dbReference>
<dbReference type="Proteomes" id="UP000663864">
    <property type="component" value="Unassembled WGS sequence"/>
</dbReference>
<feature type="domain" description="PDZ" evidence="5">
    <location>
        <begin position="155"/>
        <end position="196"/>
    </location>
</feature>
<dbReference type="SMART" id="SM00228">
    <property type="entry name" value="PDZ"/>
    <property type="match status" value="6"/>
</dbReference>
<dbReference type="SUPFAM" id="SSF50156">
    <property type="entry name" value="PDZ domain-like"/>
    <property type="match status" value="6"/>
</dbReference>
<keyword evidence="2" id="KW-1003">Cell membrane</keyword>
<sequence>MNMQMIEQDKPFFATIPISVLLDHGYELHNIKLIQPIIVEQSKADIASLKVEDNDIRLTDLYEKSATSSLPTIDNQQTSVLTTNHISDNTNVILSNNLSNLTECNNQNQSIHEENVNFQFDDINKNKIRRIVLKEAIGLDFNSFLPGNDETQIHFISNVQPLSIADEAGLRDGDRILTINGLEVTNTKHEDIRCMILNKTPVQLTVIHDPKYLKLIDIIKYNQNKMTSSPNNVLFIDDQGPVYIKHCIIKKESTNNTLGFSLQYKNNFHTIDSIEINSSAYNSGLRNDDVILFVNKKNVEQMKHDNIKLLIQTLVSSNEIIDLILINKNDIKRYKNYQEKNRIDWKTILSNNNEDDKNKKQTEQQSSCVNHHLSNIPCETPTSSLLAGSRICLLETSENGTAGFAINNIGPPPFIICKIAKNSPAEKAGLQVNDILLFINGKSVIETSYKDTAQIITEALQQKTVQLVVNQQSLLKENETKKKSQSSASDGSGHNNVRNNGVEERTHTAVNIVEEYQRKRCKELSYTLRLCHLNATNTDDTPATTFGFEITEDPQYEYPIISHVEPKLPGERAGLQTRDILLKINDRKTKGLNFDKVKKAIEKAKYDGRLEILVVDKEVFNYCKLTHKKFKEPDIKVKHIFPKSKPSTSFLKLPTIAATSSLMSQDSTERLHHGISSFNVHRLATQKEISFENEEDDAILPNIRSTINSDIPLSNNSSDTIIRTSFIHETPFTSIGPALNSLQQSNISLTDQNVSSRKQRKQSQTSSDQSIKDFISHTINTIFQRIGSQKSTKPDYDIPLERTNNSKIQTPLLSTSRHNGNLSEQVRHISQLPNTVCSNQSSPLYDYIRDPRRCLLKIERDKGLGFILSATNDYDHTITAVEKNSIADIAGLQVNDEIVEINGIYVRNVKYEQVIDILMSAMQTHNTIEICVINSCLNDIYLSSIDTNKGANINSLLNSNNTNNNNNNNLMIATRMTAVSSNDLSDKNHTIGLNQQTMNTTYLNLHGQSKNSNKITDRSLYGSLPTLTTGITASPIDHRATTKTTSISSEKNLNTNILDIYKKDAPSARLCRIRKIPSSPFYGFFLCGNRRKLGRMFISNVKKNSSAALCGLRNGDHIIEINGTNIQTLTYETILNKIKLHMERHDLELLVLDKKSLHWYNERNYPITLRTLPTIVYIEPIINNMNSETESSSVLDRNMKNVDFIDRQVSTTNL</sequence>
<keyword evidence="3" id="KW-0677">Repeat</keyword>
<keyword evidence="2" id="KW-0472">Membrane</keyword>
<dbReference type="GO" id="GO:0043495">
    <property type="term" value="F:protein-membrane adaptor activity"/>
    <property type="evidence" value="ECO:0007669"/>
    <property type="project" value="TreeGrafter"/>
</dbReference>
<accession>A0A813UDZ7</accession>
<feature type="domain" description="PDZ" evidence="5">
    <location>
        <begin position="246"/>
        <end position="312"/>
    </location>
</feature>
<evidence type="ECO:0000313" key="6">
    <source>
        <dbReference type="EMBL" id="CAF0822067.1"/>
    </source>
</evidence>
<comment type="caution">
    <text evidence="6">The sequence shown here is derived from an EMBL/GenBank/DDBJ whole genome shotgun (WGS) entry which is preliminary data.</text>
</comment>
<dbReference type="CDD" id="cd00136">
    <property type="entry name" value="PDZ_canonical"/>
    <property type="match status" value="2"/>
</dbReference>
<evidence type="ECO:0000256" key="1">
    <source>
        <dbReference type="ARBA" id="ARBA00004236"/>
    </source>
</evidence>
<feature type="domain" description="PDZ" evidence="5">
    <location>
        <begin position="1070"/>
        <end position="1139"/>
    </location>
</feature>
<feature type="region of interest" description="Disordered" evidence="4">
    <location>
        <begin position="476"/>
        <end position="506"/>
    </location>
</feature>
<dbReference type="InterPro" id="IPR001478">
    <property type="entry name" value="PDZ"/>
</dbReference>
<feature type="domain" description="PDZ" evidence="5">
    <location>
        <begin position="532"/>
        <end position="616"/>
    </location>
</feature>
<evidence type="ECO:0000256" key="2">
    <source>
        <dbReference type="ARBA" id="ARBA00022475"/>
    </source>
</evidence>
<feature type="region of interest" description="Disordered" evidence="4">
    <location>
        <begin position="751"/>
        <end position="770"/>
    </location>
</feature>
<dbReference type="InterPro" id="IPR041489">
    <property type="entry name" value="PDZ_6"/>
</dbReference>